<name>A0A067TZ14_GALM3</name>
<protein>
    <submittedName>
        <fullName evidence="2">Uncharacterized protein</fullName>
    </submittedName>
</protein>
<accession>A0A067TZ14</accession>
<dbReference type="HOGENOM" id="CLU_880132_0_0_1"/>
<feature type="compositionally biased region" description="Low complexity" evidence="1">
    <location>
        <begin position="89"/>
        <end position="98"/>
    </location>
</feature>
<feature type="region of interest" description="Disordered" evidence="1">
    <location>
        <begin position="66"/>
        <end position="107"/>
    </location>
</feature>
<dbReference type="EMBL" id="KL142368">
    <property type="protein sequence ID" value="KDR84313.1"/>
    <property type="molecule type" value="Genomic_DNA"/>
</dbReference>
<evidence type="ECO:0000256" key="1">
    <source>
        <dbReference type="SAM" id="MobiDB-lite"/>
    </source>
</evidence>
<evidence type="ECO:0000313" key="3">
    <source>
        <dbReference type="Proteomes" id="UP000027222"/>
    </source>
</evidence>
<sequence length="316" mass="36057">MEWFDEEVDLGGKLDMGGKLKRRPMKWETQKVRRETGLATCFISVLSTTCQRLTNPTTLIAHANLSSGHNTARPDTEQRPRLPHACDGQQHQHQQRQQRLGDVTTRRRTPKQQLLLELVNPAPVDFDMSSTSKQRLPAPVPAAWPGRRLEWRMGRDRVCGEQRLLVGCTGGAGGRASTGNEHQHPVVLVLELALKLRRRIVLRLLVPRLARRGRRSPCPSNLRCPQPKRRLSIQQHRHHLRHTLPHPSTPWAGCAIYRNLTAVDLADLTTHTSPLLSRLCLSPQNVKKYHQHEPGTSHLRFRVLSLASRAWRETMR</sequence>
<gene>
    <name evidence="2" type="ORF">GALMADRAFT_707320</name>
</gene>
<evidence type="ECO:0000313" key="2">
    <source>
        <dbReference type="EMBL" id="KDR84313.1"/>
    </source>
</evidence>
<keyword evidence="3" id="KW-1185">Reference proteome</keyword>
<proteinExistence type="predicted"/>
<dbReference type="AlphaFoldDB" id="A0A067TZ14"/>
<organism evidence="2 3">
    <name type="scientific">Galerina marginata (strain CBS 339.88)</name>
    <dbReference type="NCBI Taxonomy" id="685588"/>
    <lineage>
        <taxon>Eukaryota</taxon>
        <taxon>Fungi</taxon>
        <taxon>Dikarya</taxon>
        <taxon>Basidiomycota</taxon>
        <taxon>Agaricomycotina</taxon>
        <taxon>Agaricomycetes</taxon>
        <taxon>Agaricomycetidae</taxon>
        <taxon>Agaricales</taxon>
        <taxon>Agaricineae</taxon>
        <taxon>Strophariaceae</taxon>
        <taxon>Galerina</taxon>
    </lineage>
</organism>
<dbReference type="Proteomes" id="UP000027222">
    <property type="component" value="Unassembled WGS sequence"/>
</dbReference>
<reference evidence="3" key="1">
    <citation type="journal article" date="2014" name="Proc. Natl. Acad. Sci. U.S.A.">
        <title>Extensive sampling of basidiomycete genomes demonstrates inadequacy of the white-rot/brown-rot paradigm for wood decay fungi.</title>
        <authorList>
            <person name="Riley R."/>
            <person name="Salamov A.A."/>
            <person name="Brown D.W."/>
            <person name="Nagy L.G."/>
            <person name="Floudas D."/>
            <person name="Held B.W."/>
            <person name="Levasseur A."/>
            <person name="Lombard V."/>
            <person name="Morin E."/>
            <person name="Otillar R."/>
            <person name="Lindquist E.A."/>
            <person name="Sun H."/>
            <person name="LaButti K.M."/>
            <person name="Schmutz J."/>
            <person name="Jabbour D."/>
            <person name="Luo H."/>
            <person name="Baker S.E."/>
            <person name="Pisabarro A.G."/>
            <person name="Walton J.D."/>
            <person name="Blanchette R.A."/>
            <person name="Henrissat B."/>
            <person name="Martin F."/>
            <person name="Cullen D."/>
            <person name="Hibbett D.S."/>
            <person name="Grigoriev I.V."/>
        </authorList>
    </citation>
    <scope>NUCLEOTIDE SEQUENCE [LARGE SCALE GENOMIC DNA]</scope>
    <source>
        <strain evidence="3">CBS 339.88</strain>
    </source>
</reference>